<accession>A0A382GHC3</accession>
<reference evidence="1" key="1">
    <citation type="submission" date="2018-05" db="EMBL/GenBank/DDBJ databases">
        <authorList>
            <person name="Lanie J.A."/>
            <person name="Ng W.-L."/>
            <person name="Kazmierczak K.M."/>
            <person name="Andrzejewski T.M."/>
            <person name="Davidsen T.M."/>
            <person name="Wayne K.J."/>
            <person name="Tettelin H."/>
            <person name="Glass J.I."/>
            <person name="Rusch D."/>
            <person name="Podicherti R."/>
            <person name="Tsui H.-C.T."/>
            <person name="Winkler M.E."/>
        </authorList>
    </citation>
    <scope>NUCLEOTIDE SEQUENCE</scope>
</reference>
<organism evidence="1">
    <name type="scientific">marine metagenome</name>
    <dbReference type="NCBI Taxonomy" id="408172"/>
    <lineage>
        <taxon>unclassified sequences</taxon>
        <taxon>metagenomes</taxon>
        <taxon>ecological metagenomes</taxon>
    </lineage>
</organism>
<name>A0A382GHC3_9ZZZZ</name>
<dbReference type="InterPro" id="IPR045950">
    <property type="entry name" value="DUF6370"/>
</dbReference>
<dbReference type="AlphaFoldDB" id="A0A382GHC3"/>
<protein>
    <submittedName>
        <fullName evidence="1">Uncharacterized protein</fullName>
    </submittedName>
</protein>
<evidence type="ECO:0000313" key="1">
    <source>
        <dbReference type="EMBL" id="SVB74043.1"/>
    </source>
</evidence>
<dbReference type="PROSITE" id="PS51257">
    <property type="entry name" value="PROKAR_LIPOPROTEIN"/>
    <property type="match status" value="1"/>
</dbReference>
<dbReference type="EMBL" id="UINC01055313">
    <property type="protein sequence ID" value="SVB74043.1"/>
    <property type="molecule type" value="Genomic_DNA"/>
</dbReference>
<proteinExistence type="predicted"/>
<gene>
    <name evidence="1" type="ORF">METZ01_LOCUS226897</name>
</gene>
<sequence>MEKLILLLVLTFIGCSSKMTSNVESPEMVKSTDRVIDNTISIHQVVEVACGQCQFGITEKLGCDLAVRIEGNTYFVDGTNIHEHGDAHAEDGFCEAIRRANVKGKVVDGRFKSESFDLIK</sequence>
<dbReference type="Pfam" id="PF19897">
    <property type="entry name" value="DUF6370"/>
    <property type="match status" value="1"/>
</dbReference>